<dbReference type="Proteomes" id="UP000323946">
    <property type="component" value="Unassembled WGS sequence"/>
</dbReference>
<proteinExistence type="predicted"/>
<sequence>MRALGSGEEAHCAYCGDRLPPLPPRGGRPTPYCPADPERYGQWGAKTITCAMLDEHREIWVQTYGPDQPMTQLDVHTLDERLTALQAVLNPVQQEIAALQSHATEELSAALAARETADAERRDAVEAARAAEAARDEALAQAADSREEAEAARIAKDAAIQRANEAAAARDQAIAEQASARQEAEAARTDRQQALDQVAAAHQRIDDLQATLASERASALEQLDLLRREEQQTRQDLRTALTEEWRQRLDDQAEDFAQRLQDAQTRADQRIADLSEQLTRATENYATALAPLHEKISALRNELAAQTSFASRAHQQLDQLRDRLAEAVENTTDTEALREHIRTVLAHTAVETPPPGNGESP</sequence>
<evidence type="ECO:0000313" key="4">
    <source>
        <dbReference type="Proteomes" id="UP000323946"/>
    </source>
</evidence>
<accession>A0A5M7BYV2</accession>
<dbReference type="OrthoDB" id="3623720at2"/>
<keyword evidence="4" id="KW-1185">Reference proteome</keyword>
<keyword evidence="1" id="KW-0175">Coiled coil</keyword>
<dbReference type="AlphaFoldDB" id="A0A5M7BYV2"/>
<evidence type="ECO:0000313" key="3">
    <source>
        <dbReference type="EMBL" id="KAA5834653.1"/>
    </source>
</evidence>
<feature type="region of interest" description="Disordered" evidence="2">
    <location>
        <begin position="175"/>
        <end position="194"/>
    </location>
</feature>
<dbReference type="EMBL" id="VWPH01000005">
    <property type="protein sequence ID" value="KAA5834653.1"/>
    <property type="molecule type" value="Genomic_DNA"/>
</dbReference>
<evidence type="ECO:0008006" key="5">
    <source>
        <dbReference type="Google" id="ProtNLM"/>
    </source>
</evidence>
<gene>
    <name evidence="3" type="ORF">F1721_11555</name>
</gene>
<reference evidence="3 4" key="1">
    <citation type="submission" date="2019-09" db="EMBL/GenBank/DDBJ databases">
        <title>Draft genome sequence of the thermophilic Saccharopolyspora hirsuta VKM Ac-666T.</title>
        <authorList>
            <person name="Lobastova T.G."/>
            <person name="Fokina V."/>
            <person name="Bragin E.Y."/>
            <person name="Shtratnikova V.Y."/>
            <person name="Starodumova I.P."/>
            <person name="Tarlachkov S.V."/>
            <person name="Donova M.V."/>
        </authorList>
    </citation>
    <scope>NUCLEOTIDE SEQUENCE [LARGE SCALE GENOMIC DNA]</scope>
    <source>
        <strain evidence="3 4">VKM Ac-666</strain>
    </source>
</reference>
<protein>
    <recommendedName>
        <fullName evidence="5">Chromosome segregation ATPase</fullName>
    </recommendedName>
</protein>
<name>A0A5M7BYV2_SACHI</name>
<organism evidence="3 4">
    <name type="scientific">Saccharopolyspora hirsuta</name>
    <dbReference type="NCBI Taxonomy" id="1837"/>
    <lineage>
        <taxon>Bacteria</taxon>
        <taxon>Bacillati</taxon>
        <taxon>Actinomycetota</taxon>
        <taxon>Actinomycetes</taxon>
        <taxon>Pseudonocardiales</taxon>
        <taxon>Pseudonocardiaceae</taxon>
        <taxon>Saccharopolyspora</taxon>
    </lineage>
</organism>
<feature type="coiled-coil region" evidence="1">
    <location>
        <begin position="310"/>
        <end position="337"/>
    </location>
</feature>
<feature type="compositionally biased region" description="Basic and acidic residues" evidence="2">
    <location>
        <begin position="182"/>
        <end position="193"/>
    </location>
</feature>
<comment type="caution">
    <text evidence="3">The sequence shown here is derived from an EMBL/GenBank/DDBJ whole genome shotgun (WGS) entry which is preliminary data.</text>
</comment>
<evidence type="ECO:0000256" key="1">
    <source>
        <dbReference type="SAM" id="Coils"/>
    </source>
</evidence>
<evidence type="ECO:0000256" key="2">
    <source>
        <dbReference type="SAM" id="MobiDB-lite"/>
    </source>
</evidence>